<dbReference type="Pfam" id="PF16234">
    <property type="entry name" value="DUF4892"/>
    <property type="match status" value="1"/>
</dbReference>
<reference evidence="1 2" key="1">
    <citation type="submission" date="2017-08" db="EMBL/GenBank/DDBJ databases">
        <title>Fine stratification of microbial communities through a metagenomic profile of the photic zone.</title>
        <authorList>
            <person name="Haro-Moreno J.M."/>
            <person name="Lopez-Perez M."/>
            <person name="De La Torre J."/>
            <person name="Picazo A."/>
            <person name="Camacho A."/>
            <person name="Rodriguez-Valera F."/>
        </authorList>
    </citation>
    <scope>NUCLEOTIDE SEQUENCE [LARGE SCALE GENOMIC DNA]</scope>
    <source>
        <strain evidence="1">MED-G24</strain>
    </source>
</reference>
<evidence type="ECO:0008006" key="3">
    <source>
        <dbReference type="Google" id="ProtNLM"/>
    </source>
</evidence>
<dbReference type="Proteomes" id="UP000219327">
    <property type="component" value="Unassembled WGS sequence"/>
</dbReference>
<comment type="caution">
    <text evidence="1">The sequence shown here is derived from an EMBL/GenBank/DDBJ whole genome shotgun (WGS) entry which is preliminary data.</text>
</comment>
<dbReference type="EMBL" id="NTKD01000066">
    <property type="protein sequence ID" value="PDH36531.1"/>
    <property type="molecule type" value="Genomic_DNA"/>
</dbReference>
<gene>
    <name evidence="1" type="ORF">CNE99_09565</name>
</gene>
<dbReference type="AlphaFoldDB" id="A0A2A5WJC8"/>
<sequence length="288" mass="32043">MGDRLKKRTFVASRIGCLFIGFLHSGLALTDDAWRYPSAEVVSVSEDMTVASHELMLGAMRRNNTLVIPEDSRFAQGTRVATTYFIPSEQRPDVVASYYDSLLTRDGTVLFSCSGRSCGSSNDWANGVFGESILYGPDQDQRYFIAEDDDTIRMVYIGLRGTRKLYVNVTEINTGNAVGSFANLAEQLIHDGRYVVDESRLSVELDTIAEWTASQNAYRFAVVVHERKRRGETVREAVSRTTTKAEQLMTQLVDRGVSSTRIEAYGVGPLSPIDQATIDRVELVLISQ</sequence>
<protein>
    <recommendedName>
        <fullName evidence="3">DUF4892 domain-containing protein</fullName>
    </recommendedName>
</protein>
<evidence type="ECO:0000313" key="2">
    <source>
        <dbReference type="Proteomes" id="UP000219327"/>
    </source>
</evidence>
<accession>A0A2A5WJC8</accession>
<name>A0A2A5WJC8_9GAMM</name>
<proteinExistence type="predicted"/>
<evidence type="ECO:0000313" key="1">
    <source>
        <dbReference type="EMBL" id="PDH36531.1"/>
    </source>
</evidence>
<organism evidence="1 2">
    <name type="scientific">OM182 bacterium MED-G24</name>
    <dbReference type="NCBI Taxonomy" id="1986255"/>
    <lineage>
        <taxon>Bacteria</taxon>
        <taxon>Pseudomonadati</taxon>
        <taxon>Pseudomonadota</taxon>
        <taxon>Gammaproteobacteria</taxon>
        <taxon>OMG group</taxon>
        <taxon>OM182 clade</taxon>
    </lineage>
</organism>
<dbReference type="InterPro" id="IPR032608">
    <property type="entry name" value="DUF4892"/>
</dbReference>